<evidence type="ECO:0000259" key="2">
    <source>
        <dbReference type="PROSITE" id="PS50041"/>
    </source>
</evidence>
<gene>
    <name evidence="3" type="ORF">MSPICULIGERA_LOCUS9104</name>
</gene>
<feature type="region of interest" description="Disordered" evidence="1">
    <location>
        <begin position="265"/>
        <end position="291"/>
    </location>
</feature>
<reference evidence="3" key="1">
    <citation type="submission" date="2023-06" db="EMBL/GenBank/DDBJ databases">
        <authorList>
            <person name="Delattre M."/>
        </authorList>
    </citation>
    <scope>NUCLEOTIDE SEQUENCE</scope>
    <source>
        <strain evidence="3">AF72</strain>
    </source>
</reference>
<protein>
    <recommendedName>
        <fullName evidence="2">C-type lectin domain-containing protein</fullName>
    </recommendedName>
</protein>
<organism evidence="3 4">
    <name type="scientific">Mesorhabditis spiculigera</name>
    <dbReference type="NCBI Taxonomy" id="96644"/>
    <lineage>
        <taxon>Eukaryota</taxon>
        <taxon>Metazoa</taxon>
        <taxon>Ecdysozoa</taxon>
        <taxon>Nematoda</taxon>
        <taxon>Chromadorea</taxon>
        <taxon>Rhabditida</taxon>
        <taxon>Rhabditina</taxon>
        <taxon>Rhabditomorpha</taxon>
        <taxon>Rhabditoidea</taxon>
        <taxon>Rhabditidae</taxon>
        <taxon>Mesorhabditinae</taxon>
        <taxon>Mesorhabditis</taxon>
    </lineage>
</organism>
<evidence type="ECO:0000313" key="3">
    <source>
        <dbReference type="EMBL" id="CAJ0570667.1"/>
    </source>
</evidence>
<sequence>MHTKLLSSLDQAELVLAFLDPQNCVGYDPAVNCSSRDNEAPSLDASCPALPNATWSFNETDYFWQQNLGCANGNACIQRCAGLCLDLPTIHSDRENNRTLIETLHRMNVCDVNQIAHIGMTHRMAPQSIIRAGQKNSPRISTLTQMKKPALRMQKIQFLLSILVTSASVTGDKSWRQKNLATLKVSAAASATGAGFFQKLTAVALKTCLSDCISQPNCTSIIWCLPDWSCLRSGFLLTGNTAFPSSLLYPNLTMCMGFQAEETPSINTSTTSTTKSTAKTPKTTTKKTTTKRKAATTKGPCDLIPQEATWTYNNTNYYLLQPNCVLGNRCQDICSTNKLQVATVHSQKEQDQLKLKMSQLGKCAVRLVHLGLGYVKTAHNYRNIWRDRSPVDYVNWDVGSPSRTTNYQNTIVPENCTLMNNNGKWNDVGCSFFCYADAACLCMKRC</sequence>
<name>A0AA36CKC2_9BILA</name>
<accession>A0AA36CKC2</accession>
<evidence type="ECO:0000256" key="1">
    <source>
        <dbReference type="SAM" id="MobiDB-lite"/>
    </source>
</evidence>
<dbReference type="PROSITE" id="PS50041">
    <property type="entry name" value="C_TYPE_LECTIN_2"/>
    <property type="match status" value="1"/>
</dbReference>
<dbReference type="AlphaFoldDB" id="A0AA36CKC2"/>
<evidence type="ECO:0000313" key="4">
    <source>
        <dbReference type="Proteomes" id="UP001177023"/>
    </source>
</evidence>
<keyword evidence="4" id="KW-1185">Reference proteome</keyword>
<dbReference type="SMART" id="SM00034">
    <property type="entry name" value="CLECT"/>
    <property type="match status" value="1"/>
</dbReference>
<proteinExistence type="predicted"/>
<dbReference type="EMBL" id="CATQJA010002436">
    <property type="protein sequence ID" value="CAJ0570667.1"/>
    <property type="molecule type" value="Genomic_DNA"/>
</dbReference>
<feature type="non-terminal residue" evidence="3">
    <location>
        <position position="1"/>
    </location>
</feature>
<dbReference type="Gene3D" id="3.10.100.10">
    <property type="entry name" value="Mannose-Binding Protein A, subunit A"/>
    <property type="match status" value="1"/>
</dbReference>
<feature type="domain" description="C-type lectin" evidence="2">
    <location>
        <begin position="312"/>
        <end position="431"/>
    </location>
</feature>
<dbReference type="SUPFAM" id="SSF56436">
    <property type="entry name" value="C-type lectin-like"/>
    <property type="match status" value="1"/>
</dbReference>
<dbReference type="CDD" id="cd00037">
    <property type="entry name" value="CLECT"/>
    <property type="match status" value="1"/>
</dbReference>
<dbReference type="InterPro" id="IPR016187">
    <property type="entry name" value="CTDL_fold"/>
</dbReference>
<dbReference type="InterPro" id="IPR001304">
    <property type="entry name" value="C-type_lectin-like"/>
</dbReference>
<comment type="caution">
    <text evidence="3">The sequence shown here is derived from an EMBL/GenBank/DDBJ whole genome shotgun (WGS) entry which is preliminary data.</text>
</comment>
<dbReference type="InterPro" id="IPR016186">
    <property type="entry name" value="C-type_lectin-like/link_sf"/>
</dbReference>
<feature type="compositionally biased region" description="Low complexity" evidence="1">
    <location>
        <begin position="268"/>
        <end position="283"/>
    </location>
</feature>
<dbReference type="Proteomes" id="UP001177023">
    <property type="component" value="Unassembled WGS sequence"/>
</dbReference>